<evidence type="ECO:0000256" key="2">
    <source>
        <dbReference type="ARBA" id="ARBA00005940"/>
    </source>
</evidence>
<dbReference type="Pfam" id="PF02449">
    <property type="entry name" value="Glyco_hydro_42"/>
    <property type="match status" value="1"/>
</dbReference>
<dbReference type="GO" id="GO:0004565">
    <property type="term" value="F:beta-galactosidase activity"/>
    <property type="evidence" value="ECO:0007669"/>
    <property type="project" value="UniProtKB-EC"/>
</dbReference>
<dbReference type="PANTHER" id="PTHR36447:SF1">
    <property type="entry name" value="BETA-GALACTOSIDASE GANA"/>
    <property type="match status" value="1"/>
</dbReference>
<dbReference type="EMBL" id="JACHMN010000002">
    <property type="protein sequence ID" value="MBB5871765.1"/>
    <property type="molecule type" value="Genomic_DNA"/>
</dbReference>
<evidence type="ECO:0000256" key="3">
    <source>
        <dbReference type="ARBA" id="ARBA00012756"/>
    </source>
</evidence>
<keyword evidence="9" id="KW-1185">Reference proteome</keyword>
<dbReference type="InterPro" id="IPR017853">
    <property type="entry name" value="GH"/>
</dbReference>
<gene>
    <name evidence="8" type="ORF">F4553_005144</name>
</gene>
<comment type="catalytic activity">
    <reaction evidence="1">
        <text>Hydrolysis of terminal non-reducing beta-D-galactose residues in beta-D-galactosides.</text>
        <dbReference type="EC" id="3.2.1.23"/>
    </reaction>
</comment>
<evidence type="ECO:0000259" key="7">
    <source>
        <dbReference type="Pfam" id="PF08532"/>
    </source>
</evidence>
<feature type="domain" description="Glycoside hydrolase family 42 N-terminal" evidence="6">
    <location>
        <begin position="7"/>
        <end position="376"/>
    </location>
</feature>
<comment type="similarity">
    <text evidence="2">Belongs to the glycosyl hydrolase 42 family.</text>
</comment>
<evidence type="ECO:0000313" key="8">
    <source>
        <dbReference type="EMBL" id="MBB5871765.1"/>
    </source>
</evidence>
<keyword evidence="5 8" id="KW-0326">Glycosidase</keyword>
<evidence type="ECO:0000256" key="1">
    <source>
        <dbReference type="ARBA" id="ARBA00001412"/>
    </source>
</evidence>
<dbReference type="GO" id="GO:0005975">
    <property type="term" value="P:carbohydrate metabolic process"/>
    <property type="evidence" value="ECO:0007669"/>
    <property type="project" value="InterPro"/>
</dbReference>
<sequence length="572" mass="63246">MLWYGGDYNPEQWPEDVWADDIVLMRRARVNLVTVGVFAWSRLQPEPDRFDFGWLDRILDRLHTGRIGVALATPTASPPPWFTAQHPGAMPVGRDGVRLTHGSRDTYCVNAPEFRAASRAITDYLSSRYAEHPALKLWHVHNEYGTWCFCDHCAVEFRAFLRARYGFVEQLNEAWCTDFWSQRYADFDEITPPRATQYLTNPAHELDYRRFLSEAMLGHYRQARELIRTRSQAPVTTNFVLGGWVPVDHARWAHEVDLVAIDHYPSSVATATAERAFAADLARGWARAAGHPHGRWLLMEHAPGAVHENGVVRSTGPGAIADAARTYLDRGAVGAMYFQWRASRGGAEQWHPAMVPHAGAGSRVYAEIVALGAELAERQPNRVIADAAVLYDEETMWAWQAPHLLSRHVDYPDLVGRTHRALAVTADAVDVLPVGASLAGYRLVCCPAMYIMSAVTLAALRDYAEAGGTVLMTFGSGLVDETLRVTPGSVEELTGVRIAEWSPLLPGEEVALADGGTGTLWLDELEPLDAETVLAAVDGRPVLTRHAIGAGAVYYLATRLTDEAYTALIAKI</sequence>
<dbReference type="Proteomes" id="UP000587527">
    <property type="component" value="Unassembled WGS sequence"/>
</dbReference>
<dbReference type="Pfam" id="PF08532">
    <property type="entry name" value="Glyco_hydro_42M"/>
    <property type="match status" value="1"/>
</dbReference>
<proteinExistence type="inferred from homology"/>
<dbReference type="GO" id="GO:0009341">
    <property type="term" value="C:beta-galactosidase complex"/>
    <property type="evidence" value="ECO:0007669"/>
    <property type="project" value="InterPro"/>
</dbReference>
<dbReference type="SUPFAM" id="SSF51445">
    <property type="entry name" value="(Trans)glycosidases"/>
    <property type="match status" value="1"/>
</dbReference>
<keyword evidence="4 8" id="KW-0378">Hydrolase</keyword>
<organism evidence="8 9">
    <name type="scientific">Allocatelliglobosispora scoriae</name>
    <dbReference type="NCBI Taxonomy" id="643052"/>
    <lineage>
        <taxon>Bacteria</taxon>
        <taxon>Bacillati</taxon>
        <taxon>Actinomycetota</taxon>
        <taxon>Actinomycetes</taxon>
        <taxon>Micromonosporales</taxon>
        <taxon>Micromonosporaceae</taxon>
        <taxon>Allocatelliglobosispora</taxon>
    </lineage>
</organism>
<dbReference type="Gene3D" id="3.40.50.880">
    <property type="match status" value="1"/>
</dbReference>
<comment type="caution">
    <text evidence="8">The sequence shown here is derived from an EMBL/GenBank/DDBJ whole genome shotgun (WGS) entry which is preliminary data.</text>
</comment>
<feature type="domain" description="Beta-galactosidase trimerisation" evidence="7">
    <location>
        <begin position="385"/>
        <end position="572"/>
    </location>
</feature>
<dbReference type="InterPro" id="IPR029062">
    <property type="entry name" value="Class_I_gatase-like"/>
</dbReference>
<evidence type="ECO:0000256" key="4">
    <source>
        <dbReference type="ARBA" id="ARBA00022801"/>
    </source>
</evidence>
<evidence type="ECO:0000256" key="5">
    <source>
        <dbReference type="ARBA" id="ARBA00023295"/>
    </source>
</evidence>
<evidence type="ECO:0000259" key="6">
    <source>
        <dbReference type="Pfam" id="PF02449"/>
    </source>
</evidence>
<dbReference type="SUPFAM" id="SSF52317">
    <property type="entry name" value="Class I glutamine amidotransferase-like"/>
    <property type="match status" value="1"/>
</dbReference>
<dbReference type="Gene3D" id="3.20.20.80">
    <property type="entry name" value="Glycosidases"/>
    <property type="match status" value="1"/>
</dbReference>
<dbReference type="PANTHER" id="PTHR36447">
    <property type="entry name" value="BETA-GALACTOSIDASE GANA"/>
    <property type="match status" value="1"/>
</dbReference>
<reference evidence="8 9" key="1">
    <citation type="submission" date="2020-08" db="EMBL/GenBank/DDBJ databases">
        <title>Sequencing the genomes of 1000 actinobacteria strains.</title>
        <authorList>
            <person name="Klenk H.-P."/>
        </authorList>
    </citation>
    <scope>NUCLEOTIDE SEQUENCE [LARGE SCALE GENOMIC DNA]</scope>
    <source>
        <strain evidence="8 9">DSM 45362</strain>
    </source>
</reference>
<dbReference type="InterPro" id="IPR003476">
    <property type="entry name" value="Glyco_hydro_42"/>
</dbReference>
<dbReference type="InterPro" id="IPR013738">
    <property type="entry name" value="Beta_galactosidase_Trimer"/>
</dbReference>
<dbReference type="CDD" id="cd03143">
    <property type="entry name" value="A4_beta-galactosidase_middle_domain"/>
    <property type="match status" value="1"/>
</dbReference>
<evidence type="ECO:0000313" key="9">
    <source>
        <dbReference type="Proteomes" id="UP000587527"/>
    </source>
</evidence>
<dbReference type="AlphaFoldDB" id="A0A841BVR2"/>
<dbReference type="EC" id="3.2.1.23" evidence="3"/>
<protein>
    <recommendedName>
        <fullName evidence="3">beta-galactosidase</fullName>
        <ecNumber evidence="3">3.2.1.23</ecNumber>
    </recommendedName>
</protein>
<name>A0A841BVR2_9ACTN</name>
<accession>A0A841BVR2</accession>
<dbReference type="InterPro" id="IPR013529">
    <property type="entry name" value="Glyco_hydro_42_N"/>
</dbReference>
<dbReference type="RefSeq" id="WP_184840038.1">
    <property type="nucleotide sequence ID" value="NZ_JACHMN010000002.1"/>
</dbReference>